<dbReference type="EMBL" id="MU150248">
    <property type="protein sequence ID" value="KAF9465330.1"/>
    <property type="molecule type" value="Genomic_DNA"/>
</dbReference>
<gene>
    <name evidence="1" type="ORF">BDZ94DRAFT_1254306</name>
</gene>
<evidence type="ECO:0000313" key="2">
    <source>
        <dbReference type="Proteomes" id="UP000807353"/>
    </source>
</evidence>
<accession>A0A9P5YAU5</accession>
<evidence type="ECO:0000313" key="1">
    <source>
        <dbReference type="EMBL" id="KAF9465330.1"/>
    </source>
</evidence>
<reference evidence="1" key="1">
    <citation type="submission" date="2020-11" db="EMBL/GenBank/DDBJ databases">
        <authorList>
            <consortium name="DOE Joint Genome Institute"/>
            <person name="Ahrendt S."/>
            <person name="Riley R."/>
            <person name="Andreopoulos W."/>
            <person name="Labutti K."/>
            <person name="Pangilinan J."/>
            <person name="Ruiz-Duenas F.J."/>
            <person name="Barrasa J.M."/>
            <person name="Sanchez-Garcia M."/>
            <person name="Camarero S."/>
            <person name="Miyauchi S."/>
            <person name="Serrano A."/>
            <person name="Linde D."/>
            <person name="Babiker R."/>
            <person name="Drula E."/>
            <person name="Ayuso-Fernandez I."/>
            <person name="Pacheco R."/>
            <person name="Padilla G."/>
            <person name="Ferreira P."/>
            <person name="Barriuso J."/>
            <person name="Kellner H."/>
            <person name="Castanera R."/>
            <person name="Alfaro M."/>
            <person name="Ramirez L."/>
            <person name="Pisabarro A.G."/>
            <person name="Kuo A."/>
            <person name="Tritt A."/>
            <person name="Lipzen A."/>
            <person name="He G."/>
            <person name="Yan M."/>
            <person name="Ng V."/>
            <person name="Cullen D."/>
            <person name="Martin F."/>
            <person name="Rosso M.-N."/>
            <person name="Henrissat B."/>
            <person name="Hibbett D."/>
            <person name="Martinez A.T."/>
            <person name="Grigoriev I.V."/>
        </authorList>
    </citation>
    <scope>NUCLEOTIDE SEQUENCE</scope>
    <source>
        <strain evidence="1">CBS 247.69</strain>
    </source>
</reference>
<name>A0A9P5YAU5_9AGAR</name>
<sequence>MDDGKERCPVFCITDIPTSALDLLLQCTEEYLEEYRIPDYKLHTPDRIVIMDTKDVSSISRGSSVPVSLSPAAFVGMTVQEIRDWFDTNITQTGREGFMHHCFLVLDAQSVTDESCLFVCTQDAPLQSLRCDFDVALQNAVVCNDGQSIEEGAMGSFMRSEMIMTKANLKLAMNGGVYMEGGEVKVDQAWKDFLNW</sequence>
<keyword evidence="2" id="KW-1185">Reference proteome</keyword>
<dbReference type="Proteomes" id="UP000807353">
    <property type="component" value="Unassembled WGS sequence"/>
</dbReference>
<dbReference type="AlphaFoldDB" id="A0A9P5YAU5"/>
<comment type="caution">
    <text evidence="1">The sequence shown here is derived from an EMBL/GenBank/DDBJ whole genome shotgun (WGS) entry which is preliminary data.</text>
</comment>
<proteinExistence type="predicted"/>
<organism evidence="1 2">
    <name type="scientific">Collybia nuda</name>
    <dbReference type="NCBI Taxonomy" id="64659"/>
    <lineage>
        <taxon>Eukaryota</taxon>
        <taxon>Fungi</taxon>
        <taxon>Dikarya</taxon>
        <taxon>Basidiomycota</taxon>
        <taxon>Agaricomycotina</taxon>
        <taxon>Agaricomycetes</taxon>
        <taxon>Agaricomycetidae</taxon>
        <taxon>Agaricales</taxon>
        <taxon>Tricholomatineae</taxon>
        <taxon>Clitocybaceae</taxon>
        <taxon>Collybia</taxon>
    </lineage>
</organism>
<dbReference type="OrthoDB" id="2867594at2759"/>
<protein>
    <submittedName>
        <fullName evidence="1">Uncharacterized protein</fullName>
    </submittedName>
</protein>